<accession>A0A0F9UT62</accession>
<reference evidence="1" key="1">
    <citation type="journal article" date="2015" name="Nature">
        <title>Complex archaea that bridge the gap between prokaryotes and eukaryotes.</title>
        <authorList>
            <person name="Spang A."/>
            <person name="Saw J.H."/>
            <person name="Jorgensen S.L."/>
            <person name="Zaremba-Niedzwiedzka K."/>
            <person name="Martijn J."/>
            <person name="Lind A.E."/>
            <person name="van Eijk R."/>
            <person name="Schleper C."/>
            <person name="Guy L."/>
            <person name="Ettema T.J."/>
        </authorList>
    </citation>
    <scope>NUCLEOTIDE SEQUENCE</scope>
</reference>
<evidence type="ECO:0000313" key="1">
    <source>
        <dbReference type="EMBL" id="KKN90702.1"/>
    </source>
</evidence>
<gene>
    <name evidence="1" type="ORF">LCGC14_0226450</name>
</gene>
<protein>
    <recommendedName>
        <fullName evidence="2">Uroporphyrinogen decarboxylase (URO-D) domain-containing protein</fullName>
    </recommendedName>
</protein>
<comment type="caution">
    <text evidence="1">The sequence shown here is derived from an EMBL/GenBank/DDBJ whole genome shotgun (WGS) entry which is preliminary data.</text>
</comment>
<organism evidence="1">
    <name type="scientific">marine sediment metagenome</name>
    <dbReference type="NCBI Taxonomy" id="412755"/>
    <lineage>
        <taxon>unclassified sequences</taxon>
        <taxon>metagenomes</taxon>
        <taxon>ecological metagenomes</taxon>
    </lineage>
</organism>
<evidence type="ECO:0008006" key="2">
    <source>
        <dbReference type="Google" id="ProtNLM"/>
    </source>
</evidence>
<proteinExistence type="predicted"/>
<dbReference type="AlphaFoldDB" id="A0A0F9UT62"/>
<name>A0A0F9UT62_9ZZZZ</name>
<dbReference type="InterPro" id="IPR038071">
    <property type="entry name" value="UROD/MetE-like_sf"/>
</dbReference>
<sequence>MAGLLYQPDMDGVRQRMTAWWNREDIGRPAMQVYGPAADPPLEPTPELNVPPGVNSPNYTIQDFDYRIRYAIHSVRIYQYFIDACPRTGAEVAPNALALFLGSRGIEAEGTVWCEPIFARPEDAVFELREDNVYWDFSWRLANEIKRVGAGKFMQEFPDLIEGLDTLAALRGTQTLLMDLVERPDWVHECLGKISQCWHVAYDRFYELVKDQTGGSCFWAWAPGRMVKLQCDFSAMISPEMFGEFMVPVLNDLSTYTDYTMYHWDGPGEIPHHDHLLSIENLDVLQWVPGPGDPPCDDPFYWPMYHKTVDAGKRMLIGASMENLPALKREFGPKLKDFIINVNAPDAATAEEAVKMVEF</sequence>
<dbReference type="EMBL" id="LAZR01000108">
    <property type="protein sequence ID" value="KKN90702.1"/>
    <property type="molecule type" value="Genomic_DNA"/>
</dbReference>
<dbReference type="Gene3D" id="3.20.20.210">
    <property type="match status" value="1"/>
</dbReference>